<dbReference type="GO" id="GO:0030246">
    <property type="term" value="F:carbohydrate binding"/>
    <property type="evidence" value="ECO:0007669"/>
    <property type="project" value="InterPro"/>
</dbReference>
<sequence length="928" mass="100364">MRLRAALTVFTSLGAVVLPFVAVAPAAARPPTVRSRTVLAGPARFQVLTPELIRLEYAADGHFEDGATFNVVGRDAPVPKFRARSDHGWLVITTDRLTLRYREGSGPFSPANTTVTLRVAGRSVTAHPAWPAPPGQCDFATACQAEDGRIAGGESVNYDHTGFTGRGFTADHGQVTAADSWTVTGVPADGEYTLRVRYANGGGQARTLSASANGVSTGRLTFAPTTNWDTWAVASIPVRLNAGTNTIGTTCAPGDTCNVNLDSVAVTTAGAGYPTTSTTPAPPADQPGQLGGWTRGLDAYPNQAGTDVGAYRLHPGILNRQGWSLLDDTYTALRTADGWAAARPQRRGAYQDGYFFGYGHDYQQALKDLRTLTGPAVMLPKWAFGVWFSEYNAFTAGEYENSLVPAFRAHDVPLDNLVVDTDWKSPQQWDGWNWNPALFPDPQAFLDWAKGQRLNVALNVHAGIDASDPRFAQAQQTAGGALQRAAQCFSPTCYRFDWADPRQAKAWFDLHEPFQQQGVRQWWLDWCCTDSVVDLPGLTPDSWINELYAENTDAQALRGFVLARIGASFEDYRGAPAAGPWGEHRSTVHFTGDTDPTWQALAYAAQLNPAEAAIGLPYVSNDIGSFKGRHLPDDLYARWVQLGVFSPILRLHSDHGDRLPWQYGAAQDPAANALRLREALVPYTYTLAWQAHRTGMPITRPLYLDYPEYDEAYRDPSEYLYGPDVLVAPVTTPGDVAAREIWFPPGRWTDYFTGATYTGPATTTLRVPLDRMPVFVKAGGIIPQQPGRSSVNADPAGPLTLTVYAGADGDFTLYNDAGEGTGYARGEYSQTPISYRSAGSVTIGADRGTYPGRPSGRSYAVDLVGVAAPGRVTVDGHRLPQTSADSAMPGWWYDPGTATLHIRTEALPTGAPHVITQSSGRYGDTTSG</sequence>
<dbReference type="Pfam" id="PF17137">
    <property type="entry name" value="DUF5110"/>
    <property type="match status" value="1"/>
</dbReference>
<dbReference type="Gene3D" id="2.60.120.260">
    <property type="entry name" value="Galactose-binding domain-like"/>
    <property type="match status" value="1"/>
</dbReference>
<dbReference type="SUPFAM" id="SSF49785">
    <property type="entry name" value="Galactose-binding domain-like"/>
    <property type="match status" value="1"/>
</dbReference>
<name>A0A8J3TBV9_9ACTN</name>
<evidence type="ECO:0000256" key="3">
    <source>
        <dbReference type="SAM" id="SignalP"/>
    </source>
</evidence>
<dbReference type="Gene3D" id="2.60.40.1180">
    <property type="entry name" value="Golgi alpha-mannosidase II"/>
    <property type="match status" value="2"/>
</dbReference>
<gene>
    <name evidence="5" type="ORF">Pme01_22480</name>
</gene>
<dbReference type="Gene3D" id="3.20.20.80">
    <property type="entry name" value="Glycosidases"/>
    <property type="match status" value="1"/>
</dbReference>
<keyword evidence="2" id="KW-0326">Glycosidase</keyword>
<dbReference type="InterPro" id="IPR000322">
    <property type="entry name" value="Glyco_hydro_31_TIM"/>
</dbReference>
<dbReference type="EMBL" id="BOON01000019">
    <property type="protein sequence ID" value="GII22651.1"/>
    <property type="molecule type" value="Genomic_DNA"/>
</dbReference>
<dbReference type="GO" id="GO:0005975">
    <property type="term" value="P:carbohydrate metabolic process"/>
    <property type="evidence" value="ECO:0007669"/>
    <property type="project" value="InterPro"/>
</dbReference>
<reference evidence="5" key="1">
    <citation type="submission" date="2021-01" db="EMBL/GenBank/DDBJ databases">
        <title>Whole genome shotgun sequence of Planosporangium mesophilum NBRC 109066.</title>
        <authorList>
            <person name="Komaki H."/>
            <person name="Tamura T."/>
        </authorList>
    </citation>
    <scope>NUCLEOTIDE SEQUENCE</scope>
    <source>
        <strain evidence="5">NBRC 109066</strain>
    </source>
</reference>
<accession>A0A8J3TBV9</accession>
<dbReference type="InterPro" id="IPR005084">
    <property type="entry name" value="CBM6"/>
</dbReference>
<dbReference type="AlphaFoldDB" id="A0A8J3TBV9"/>
<feature type="domain" description="CBM6" evidence="4">
    <location>
        <begin position="141"/>
        <end position="267"/>
    </location>
</feature>
<dbReference type="InterPro" id="IPR033403">
    <property type="entry name" value="DUF5110"/>
</dbReference>
<evidence type="ECO:0000256" key="1">
    <source>
        <dbReference type="ARBA" id="ARBA00007806"/>
    </source>
</evidence>
<dbReference type="InterPro" id="IPR017853">
    <property type="entry name" value="GH"/>
</dbReference>
<proteinExistence type="inferred from homology"/>
<dbReference type="SUPFAM" id="SSF51445">
    <property type="entry name" value="(Trans)glycosidases"/>
    <property type="match status" value="1"/>
</dbReference>
<protein>
    <recommendedName>
        <fullName evidence="4">CBM6 domain-containing protein</fullName>
    </recommendedName>
</protein>
<organism evidence="5 6">
    <name type="scientific">Planosporangium mesophilum</name>
    <dbReference type="NCBI Taxonomy" id="689768"/>
    <lineage>
        <taxon>Bacteria</taxon>
        <taxon>Bacillati</taxon>
        <taxon>Actinomycetota</taxon>
        <taxon>Actinomycetes</taxon>
        <taxon>Micromonosporales</taxon>
        <taxon>Micromonosporaceae</taxon>
        <taxon>Planosporangium</taxon>
    </lineage>
</organism>
<dbReference type="Pfam" id="PF21365">
    <property type="entry name" value="Glyco_hydro_31_3rd"/>
    <property type="match status" value="1"/>
</dbReference>
<evidence type="ECO:0000256" key="2">
    <source>
        <dbReference type="RuleBase" id="RU361185"/>
    </source>
</evidence>
<comment type="caution">
    <text evidence="5">The sequence shown here is derived from an EMBL/GenBank/DDBJ whole genome shotgun (WGS) entry which is preliminary data.</text>
</comment>
<dbReference type="InterPro" id="IPR048395">
    <property type="entry name" value="Glyco_hydro_31_C"/>
</dbReference>
<dbReference type="InterPro" id="IPR008979">
    <property type="entry name" value="Galactose-bd-like_sf"/>
</dbReference>
<dbReference type="GO" id="GO:0004553">
    <property type="term" value="F:hydrolase activity, hydrolyzing O-glycosyl compounds"/>
    <property type="evidence" value="ECO:0007669"/>
    <property type="project" value="InterPro"/>
</dbReference>
<evidence type="ECO:0000259" key="4">
    <source>
        <dbReference type="PROSITE" id="PS51175"/>
    </source>
</evidence>
<evidence type="ECO:0000313" key="6">
    <source>
        <dbReference type="Proteomes" id="UP000599074"/>
    </source>
</evidence>
<feature type="signal peptide" evidence="3">
    <location>
        <begin position="1"/>
        <end position="28"/>
    </location>
</feature>
<feature type="chain" id="PRO_5039161748" description="CBM6 domain-containing protein" evidence="3">
    <location>
        <begin position="29"/>
        <end position="928"/>
    </location>
</feature>
<keyword evidence="6" id="KW-1185">Reference proteome</keyword>
<dbReference type="SUPFAM" id="SSF51011">
    <property type="entry name" value="Glycosyl hydrolase domain"/>
    <property type="match status" value="1"/>
</dbReference>
<dbReference type="InterPro" id="IPR051816">
    <property type="entry name" value="Glycosyl_Hydrolase_31"/>
</dbReference>
<dbReference type="PANTHER" id="PTHR43863">
    <property type="entry name" value="HYDROLASE, PUTATIVE (AFU_ORTHOLOGUE AFUA_1G03140)-RELATED"/>
    <property type="match status" value="1"/>
</dbReference>
<dbReference type="Proteomes" id="UP000599074">
    <property type="component" value="Unassembled WGS sequence"/>
</dbReference>
<keyword evidence="2" id="KW-0378">Hydrolase</keyword>
<dbReference type="PANTHER" id="PTHR43863:SF2">
    <property type="entry name" value="MALTASE-GLUCOAMYLASE"/>
    <property type="match status" value="1"/>
</dbReference>
<keyword evidence="3" id="KW-0732">Signal</keyword>
<comment type="similarity">
    <text evidence="1 2">Belongs to the glycosyl hydrolase 31 family.</text>
</comment>
<dbReference type="Pfam" id="PF01055">
    <property type="entry name" value="Glyco_hydro_31_2nd"/>
    <property type="match status" value="1"/>
</dbReference>
<dbReference type="PROSITE" id="PS51175">
    <property type="entry name" value="CBM6"/>
    <property type="match status" value="1"/>
</dbReference>
<dbReference type="InterPro" id="IPR013780">
    <property type="entry name" value="Glyco_hydro_b"/>
</dbReference>
<dbReference type="CDD" id="cd04083">
    <property type="entry name" value="CBM35_Lmo2446-like"/>
    <property type="match status" value="1"/>
</dbReference>
<evidence type="ECO:0000313" key="5">
    <source>
        <dbReference type="EMBL" id="GII22651.1"/>
    </source>
</evidence>